<comment type="subcellular location">
    <subcellularLocation>
        <location evidence="6">Cell inner membrane</location>
    </subcellularLocation>
    <subcellularLocation>
        <location evidence="1">Cell membrane</location>
        <topology evidence="1">Single-pass membrane protein</topology>
    </subcellularLocation>
</comment>
<proteinExistence type="inferred from homology"/>
<comment type="pathway">
    <text evidence="6">Glycan metabolism; bacterial cellulose biosynthesis.</text>
</comment>
<feature type="region of interest" description="Disordered" evidence="7">
    <location>
        <begin position="28"/>
        <end position="54"/>
    </location>
</feature>
<dbReference type="Proteomes" id="UP000324738">
    <property type="component" value="Unassembled WGS sequence"/>
</dbReference>
<sequence length="772" mass="83422">MSRRLLKLGTLFVVCALSLPALAQSSPFDMSGERPAETEPQTPPPSAPVTVAPPPTPVQDARRFLVPFEQLTLAGEMDRHVWTFYLTPEQAESPATLNFGYLNAIFVAPEVSVLRVSINGTVVSEEAANASENIKDVLVTLGPGVLKPGINTIAFDSSLRHRTDCSISSTYDLWAEIAPENTYLRFANSDANRPRRLDDVRAVGVDSTGRSEITIVIPQAEQNLATLPLLELSQGLALLIGEPSQSTRIVNEVTAAEGPGRLTVLFGTADGLATLIPELPPQARSAPTIEFSAVQGSTSPLLIITGPTWADVGQAVQQVTTPNRRPISIRRTTLSNSSWSAPDAPFLLGQSSVELSSAGVATSEFSGRRFRTGFNIGVPSDFYAKAYGEAQLLLDAAYSQEILPGSHFDIYVNGNMATTVPLGSRQGEVLRQLPVKITMQHFVPGLNEITLEAVLLTEQDTVCAPGTTASNAVRFALFDTSRFVMPDFARIGTRPNLGAMRGTGFPYNRQIDKLPLVIDRSSPQVLSATASLISKIAMAGGRIIDIDTDVPVANLTDRDAIFIGSLQQLPSSVLPAVGVTATNLTSWGEPSTQAGTSRMTEDAINRWSNEVGSNWYLPLERLTNWLSDSFGLSFEALRLMPGSDQPFTPNPQSGLVIAQGESPNDGGAWLVVTAPKVEEIQDGMEKLVQLQNWHGLQGRAISYNLESQEFDHVPLTNVRYVVTQPLTYSNLRLIFANAFSENILFYTLVLVVLFIVLGIATTLLTRGLGRHT</sequence>
<comment type="caution">
    <text evidence="8">The sequence shown here is derived from an EMBL/GenBank/DDBJ whole genome shotgun (WGS) entry which is preliminary data.</text>
</comment>
<accession>A0A5B0DNW7</accession>
<keyword evidence="6" id="KW-0997">Cell inner membrane</keyword>
<reference evidence="8 9" key="1">
    <citation type="submission" date="2019-08" db="EMBL/GenBank/DDBJ databases">
        <title>Aureimonas fodiniaquatilis sp. nov., isolated from a coal mine wastewater.</title>
        <authorList>
            <person name="Kim W."/>
        </authorList>
    </citation>
    <scope>NUCLEOTIDE SEQUENCE [LARGE SCALE GENOMIC DNA]</scope>
    <source>
        <strain evidence="8 9">CAU 1482</strain>
    </source>
</reference>
<dbReference type="EMBL" id="VTWH01000005">
    <property type="protein sequence ID" value="KAA0968444.1"/>
    <property type="molecule type" value="Genomic_DNA"/>
</dbReference>
<evidence type="ECO:0000256" key="6">
    <source>
        <dbReference type="RuleBase" id="RU365021"/>
    </source>
</evidence>
<dbReference type="UniPathway" id="UPA00694"/>
<dbReference type="PANTHER" id="PTHR39083:SF1">
    <property type="entry name" value="CYCLIC DI-GMP-BINDING PROTEIN"/>
    <property type="match status" value="1"/>
</dbReference>
<keyword evidence="4 6" id="KW-1133">Transmembrane helix</keyword>
<organism evidence="8 9">
    <name type="scientific">Aureimonas fodinaquatilis</name>
    <dbReference type="NCBI Taxonomy" id="2565783"/>
    <lineage>
        <taxon>Bacteria</taxon>
        <taxon>Pseudomonadati</taxon>
        <taxon>Pseudomonadota</taxon>
        <taxon>Alphaproteobacteria</taxon>
        <taxon>Hyphomicrobiales</taxon>
        <taxon>Aurantimonadaceae</taxon>
        <taxon>Aureimonas</taxon>
    </lineage>
</organism>
<evidence type="ECO:0000256" key="7">
    <source>
        <dbReference type="SAM" id="MobiDB-lite"/>
    </source>
</evidence>
<evidence type="ECO:0000256" key="5">
    <source>
        <dbReference type="ARBA" id="ARBA00023136"/>
    </source>
</evidence>
<evidence type="ECO:0000313" key="9">
    <source>
        <dbReference type="Proteomes" id="UP000324738"/>
    </source>
</evidence>
<comment type="function">
    <text evidence="6">Binds the cellulose synthase activator, bis-(3'-5') cyclic diguanylic acid (c-di-GMP).</text>
</comment>
<keyword evidence="9" id="KW-1185">Reference proteome</keyword>
<feature type="transmembrane region" description="Helical" evidence="6">
    <location>
        <begin position="743"/>
        <end position="764"/>
    </location>
</feature>
<evidence type="ECO:0000256" key="2">
    <source>
        <dbReference type="ARBA" id="ARBA00022475"/>
    </source>
</evidence>
<gene>
    <name evidence="8" type="ORF">FPY71_16235</name>
</gene>
<evidence type="ECO:0000256" key="3">
    <source>
        <dbReference type="ARBA" id="ARBA00022692"/>
    </source>
</evidence>
<dbReference type="InterPro" id="IPR018513">
    <property type="entry name" value="Cell_synthase_bac"/>
</dbReference>
<dbReference type="PANTHER" id="PTHR39083">
    <property type="entry name" value="CYCLIC DI-GMP-BINDING PROTEIN"/>
    <property type="match status" value="1"/>
</dbReference>
<keyword evidence="2 6" id="KW-1003">Cell membrane</keyword>
<evidence type="ECO:0000313" key="8">
    <source>
        <dbReference type="EMBL" id="KAA0968444.1"/>
    </source>
</evidence>
<keyword evidence="5 6" id="KW-0472">Membrane</keyword>
<dbReference type="GO" id="GO:0006011">
    <property type="term" value="P:UDP-alpha-D-glucose metabolic process"/>
    <property type="evidence" value="ECO:0007669"/>
    <property type="project" value="InterPro"/>
</dbReference>
<dbReference type="RefSeq" id="WP_149301393.1">
    <property type="nucleotide sequence ID" value="NZ_VTWH01000005.1"/>
</dbReference>
<feature type="compositionally biased region" description="Pro residues" evidence="7">
    <location>
        <begin position="41"/>
        <end position="54"/>
    </location>
</feature>
<keyword evidence="6" id="KW-0732">Signal</keyword>
<dbReference type="OrthoDB" id="7615145at2"/>
<keyword evidence="3 6" id="KW-0812">Transmembrane</keyword>
<evidence type="ECO:0000256" key="4">
    <source>
        <dbReference type="ARBA" id="ARBA00022989"/>
    </source>
</evidence>
<keyword evidence="6" id="KW-0973">c-di-GMP</keyword>
<dbReference type="GO" id="GO:0030244">
    <property type="term" value="P:cellulose biosynthetic process"/>
    <property type="evidence" value="ECO:0007669"/>
    <property type="project" value="UniProtKB-KW"/>
</dbReference>
<dbReference type="AlphaFoldDB" id="A0A5B0DNW7"/>
<comment type="subunit">
    <text evidence="6">Tightly associated with the cellulose synthase catalytic subunit.</text>
</comment>
<dbReference type="Pfam" id="PF03170">
    <property type="entry name" value="BcsB"/>
    <property type="match status" value="1"/>
</dbReference>
<feature type="signal peptide" evidence="6">
    <location>
        <begin position="1"/>
        <end position="23"/>
    </location>
</feature>
<comment type="similarity">
    <text evidence="6">Belongs to the AcsB/BcsB family.</text>
</comment>
<feature type="chain" id="PRO_5023018480" description="Cyclic di-GMP-binding protein" evidence="6">
    <location>
        <begin position="24"/>
        <end position="772"/>
    </location>
</feature>
<keyword evidence="6" id="KW-0135">Cellulose biosynthesis</keyword>
<evidence type="ECO:0000256" key="1">
    <source>
        <dbReference type="ARBA" id="ARBA00004162"/>
    </source>
</evidence>
<name>A0A5B0DNW7_9HYPH</name>
<protein>
    <recommendedName>
        <fullName evidence="6">Cyclic di-GMP-binding protein</fullName>
    </recommendedName>
    <alternativeName>
        <fullName evidence="6">Cellulose synthase regulatory subunit</fullName>
    </alternativeName>
</protein>
<dbReference type="Gene3D" id="2.60.120.260">
    <property type="entry name" value="Galactose-binding domain-like"/>
    <property type="match status" value="2"/>
</dbReference>
<dbReference type="GO" id="GO:0005886">
    <property type="term" value="C:plasma membrane"/>
    <property type="evidence" value="ECO:0007669"/>
    <property type="project" value="UniProtKB-SubCell"/>
</dbReference>